<evidence type="ECO:0000259" key="4">
    <source>
        <dbReference type="PROSITE" id="PS50977"/>
    </source>
</evidence>
<dbReference type="InterPro" id="IPR041490">
    <property type="entry name" value="KstR2_TetR_C"/>
</dbReference>
<protein>
    <submittedName>
        <fullName evidence="5">TetR family transcriptional regulator</fullName>
    </submittedName>
</protein>
<reference evidence="5 6" key="1">
    <citation type="submission" date="2022-11" db="EMBL/GenBank/DDBJ databases">
        <title>Nonomuraea corallina sp. nov., a new species of the genus Nonomuraea isolated from sea side sediment in Thai sea.</title>
        <authorList>
            <person name="Ngamcharungchit C."/>
            <person name="Matsumoto A."/>
            <person name="Suriyachadkun C."/>
            <person name="Panbangred W."/>
            <person name="Inahashi Y."/>
            <person name="Intra B."/>
        </authorList>
    </citation>
    <scope>NUCLEOTIDE SEQUENCE [LARGE SCALE GENOMIC DNA]</scope>
    <source>
        <strain evidence="5 6">DSM 43553</strain>
    </source>
</reference>
<dbReference type="InterPro" id="IPR050109">
    <property type="entry name" value="HTH-type_TetR-like_transc_reg"/>
</dbReference>
<dbReference type="EMBL" id="JAPNUD010000033">
    <property type="protein sequence ID" value="MDA0641971.1"/>
    <property type="molecule type" value="Genomic_DNA"/>
</dbReference>
<dbReference type="SUPFAM" id="SSF46689">
    <property type="entry name" value="Homeodomain-like"/>
    <property type="match status" value="1"/>
</dbReference>
<dbReference type="Pfam" id="PF17932">
    <property type="entry name" value="TetR_C_24"/>
    <property type="match status" value="1"/>
</dbReference>
<dbReference type="InterPro" id="IPR036271">
    <property type="entry name" value="Tet_transcr_reg_TetR-rel_C_sf"/>
</dbReference>
<dbReference type="PRINTS" id="PR00455">
    <property type="entry name" value="HTHTETR"/>
</dbReference>
<evidence type="ECO:0000259" key="3">
    <source>
        <dbReference type="PROSITE" id="PS50943"/>
    </source>
</evidence>
<accession>A0ABT4SXK3</accession>
<evidence type="ECO:0000313" key="5">
    <source>
        <dbReference type="EMBL" id="MDA0641971.1"/>
    </source>
</evidence>
<evidence type="ECO:0000313" key="6">
    <source>
        <dbReference type="Proteomes" id="UP001212498"/>
    </source>
</evidence>
<dbReference type="InterPro" id="IPR009057">
    <property type="entry name" value="Homeodomain-like_sf"/>
</dbReference>
<dbReference type="SUPFAM" id="SSF48498">
    <property type="entry name" value="Tetracyclin repressor-like, C-terminal domain"/>
    <property type="match status" value="1"/>
</dbReference>
<dbReference type="SUPFAM" id="SSF47413">
    <property type="entry name" value="lambda repressor-like DNA-binding domains"/>
    <property type="match status" value="1"/>
</dbReference>
<dbReference type="PROSITE" id="PS50943">
    <property type="entry name" value="HTH_CROC1"/>
    <property type="match status" value="1"/>
</dbReference>
<feature type="domain" description="HTH cro/C1-type" evidence="3">
    <location>
        <begin position="10"/>
        <end position="64"/>
    </location>
</feature>
<name>A0ABT4SXK3_9ACTN</name>
<evidence type="ECO:0000256" key="1">
    <source>
        <dbReference type="ARBA" id="ARBA00023125"/>
    </source>
</evidence>
<dbReference type="PANTHER" id="PTHR30055:SF237">
    <property type="entry name" value="TRANSCRIPTIONAL REPRESSOR MCE3R"/>
    <property type="match status" value="1"/>
</dbReference>
<gene>
    <name evidence="5" type="ORF">OUY24_15175</name>
</gene>
<dbReference type="Pfam" id="PF01381">
    <property type="entry name" value="HTH_3"/>
    <property type="match status" value="1"/>
</dbReference>
<dbReference type="RefSeq" id="WP_271276642.1">
    <property type="nucleotide sequence ID" value="NZ_BAABFD010000006.1"/>
</dbReference>
<dbReference type="SMART" id="SM00530">
    <property type="entry name" value="HTH_XRE"/>
    <property type="match status" value="1"/>
</dbReference>
<dbReference type="Gene3D" id="1.10.260.40">
    <property type="entry name" value="lambda repressor-like DNA-binding domains"/>
    <property type="match status" value="1"/>
</dbReference>
<keyword evidence="1 2" id="KW-0238">DNA-binding</keyword>
<keyword evidence="6" id="KW-1185">Reference proteome</keyword>
<dbReference type="Proteomes" id="UP001212498">
    <property type="component" value="Unassembled WGS sequence"/>
</dbReference>
<evidence type="ECO:0000256" key="2">
    <source>
        <dbReference type="PROSITE-ProRule" id="PRU00335"/>
    </source>
</evidence>
<dbReference type="InterPro" id="IPR001647">
    <property type="entry name" value="HTH_TetR"/>
</dbReference>
<feature type="DNA-binding region" description="H-T-H motif" evidence="2">
    <location>
        <begin position="113"/>
        <end position="132"/>
    </location>
</feature>
<dbReference type="CDD" id="cd00093">
    <property type="entry name" value="HTH_XRE"/>
    <property type="match status" value="1"/>
</dbReference>
<comment type="caution">
    <text evidence="5">The sequence shown here is derived from an EMBL/GenBank/DDBJ whole genome shotgun (WGS) entry which is preliminary data.</text>
</comment>
<feature type="domain" description="HTH tetR-type" evidence="4">
    <location>
        <begin position="90"/>
        <end position="150"/>
    </location>
</feature>
<dbReference type="Gene3D" id="1.10.357.10">
    <property type="entry name" value="Tetracycline Repressor, domain 2"/>
    <property type="match status" value="1"/>
</dbReference>
<dbReference type="Pfam" id="PF00440">
    <property type="entry name" value="TetR_N"/>
    <property type="match status" value="1"/>
</dbReference>
<dbReference type="PROSITE" id="PS50977">
    <property type="entry name" value="HTH_TETR_2"/>
    <property type="match status" value="1"/>
</dbReference>
<organism evidence="5 6">
    <name type="scientific">Nonomuraea ferruginea</name>
    <dbReference type="NCBI Taxonomy" id="46174"/>
    <lineage>
        <taxon>Bacteria</taxon>
        <taxon>Bacillati</taxon>
        <taxon>Actinomycetota</taxon>
        <taxon>Actinomycetes</taxon>
        <taxon>Streptosporangiales</taxon>
        <taxon>Streptosporangiaceae</taxon>
        <taxon>Nonomuraea</taxon>
    </lineage>
</organism>
<dbReference type="InterPro" id="IPR010982">
    <property type="entry name" value="Lambda_DNA-bd_dom_sf"/>
</dbReference>
<sequence length="281" mass="29774">MAEHTPGAAIRAARLARGLSLRALAARVGVSPATMSALETGRTPLTVDRLGEVAQVLDVPAARLLGGDPVRVPEPAAADPGGDDWRAFGALGLDPALAAALRVFVARGYHAATMREVAAEAGLSVAGVYHHYTSKQDMLVRLLDLTMADIRWRLIAARDETADGEGGELGRFARMVEALALFHALRADLAFLGASEMRSLAPAERARITALRDEVQHLLDEQARRAVAVDGGAPADVRTATRAVATMCTSLPSWFRPDGPLSAEQVARRYADYAVALLRAG</sequence>
<proteinExistence type="predicted"/>
<dbReference type="InterPro" id="IPR001387">
    <property type="entry name" value="Cro/C1-type_HTH"/>
</dbReference>
<dbReference type="PANTHER" id="PTHR30055">
    <property type="entry name" value="HTH-TYPE TRANSCRIPTIONAL REGULATOR RUTR"/>
    <property type="match status" value="1"/>
</dbReference>